<evidence type="ECO:0000256" key="5">
    <source>
        <dbReference type="SAM" id="Phobius"/>
    </source>
</evidence>
<feature type="region of interest" description="Disordered" evidence="4">
    <location>
        <begin position="428"/>
        <end position="447"/>
    </location>
</feature>
<dbReference type="Pfam" id="PF13180">
    <property type="entry name" value="PDZ_2"/>
    <property type="match status" value="1"/>
</dbReference>
<organism evidence="7 8">
    <name type="scientific">Planktothrix agardhii CCAP 1459/11A</name>
    <dbReference type="NCBI Taxonomy" id="282420"/>
    <lineage>
        <taxon>Bacteria</taxon>
        <taxon>Bacillati</taxon>
        <taxon>Cyanobacteriota</taxon>
        <taxon>Cyanophyceae</taxon>
        <taxon>Oscillatoriophycideae</taxon>
        <taxon>Oscillatoriales</taxon>
        <taxon>Microcoleaceae</taxon>
        <taxon>Planktothrix</taxon>
    </lineage>
</organism>
<dbReference type="Pfam" id="PF13365">
    <property type="entry name" value="Trypsin_2"/>
    <property type="match status" value="1"/>
</dbReference>
<comment type="similarity">
    <text evidence="1">Belongs to the peptidase S1C family.</text>
</comment>
<dbReference type="InterPro" id="IPR048172">
    <property type="entry name" value="HhoA_HhoB_HtrA-like"/>
</dbReference>
<dbReference type="InterPro" id="IPR001940">
    <property type="entry name" value="Peptidase_S1C"/>
</dbReference>
<dbReference type="Gene3D" id="2.40.10.10">
    <property type="entry name" value="Trypsin-like serine proteases"/>
    <property type="match status" value="2"/>
</dbReference>
<dbReference type="PROSITE" id="PS50106">
    <property type="entry name" value="PDZ"/>
    <property type="match status" value="1"/>
</dbReference>
<dbReference type="InterPro" id="IPR043504">
    <property type="entry name" value="Peptidase_S1_PA_chymotrypsin"/>
</dbReference>
<dbReference type="Proteomes" id="UP000299794">
    <property type="component" value="Unassembled WGS sequence"/>
</dbReference>
<evidence type="ECO:0000313" key="7">
    <source>
        <dbReference type="EMBL" id="GDZ95032.1"/>
    </source>
</evidence>
<keyword evidence="5" id="KW-0472">Membrane</keyword>
<keyword evidence="5" id="KW-0812">Transmembrane</keyword>
<dbReference type="EMBL" id="BJCD01000051">
    <property type="protein sequence ID" value="GDZ95032.1"/>
    <property type="molecule type" value="Genomic_DNA"/>
</dbReference>
<feature type="domain" description="PDZ" evidence="6">
    <location>
        <begin position="327"/>
        <end position="429"/>
    </location>
</feature>
<feature type="transmembrane region" description="Helical" evidence="5">
    <location>
        <begin position="6"/>
        <end position="23"/>
    </location>
</feature>
<evidence type="ECO:0000256" key="1">
    <source>
        <dbReference type="ARBA" id="ARBA00010541"/>
    </source>
</evidence>
<dbReference type="Gene3D" id="2.30.42.10">
    <property type="match status" value="1"/>
</dbReference>
<keyword evidence="5" id="KW-1133">Transmembrane helix</keyword>
<dbReference type="InterPro" id="IPR009003">
    <property type="entry name" value="Peptidase_S1_PA"/>
</dbReference>
<dbReference type="GO" id="GO:0006508">
    <property type="term" value="P:proteolysis"/>
    <property type="evidence" value="ECO:0007669"/>
    <property type="project" value="UniProtKB-KW"/>
</dbReference>
<evidence type="ECO:0000256" key="4">
    <source>
        <dbReference type="SAM" id="MobiDB-lite"/>
    </source>
</evidence>
<dbReference type="SUPFAM" id="SSF50494">
    <property type="entry name" value="Trypsin-like serine proteases"/>
    <property type="match status" value="1"/>
</dbReference>
<dbReference type="PANTHER" id="PTHR22939">
    <property type="entry name" value="SERINE PROTEASE FAMILY S1C HTRA-RELATED"/>
    <property type="match status" value="1"/>
</dbReference>
<reference evidence="8" key="1">
    <citation type="submission" date="2019-02" db="EMBL/GenBank/DDBJ databases">
        <title>Draft genome sequence of Planktothrix agardhii NIES-905.</title>
        <authorList>
            <person name="Yamaguchi H."/>
            <person name="Suzuki S."/>
            <person name="Kawachi M."/>
        </authorList>
    </citation>
    <scope>NUCLEOTIDE SEQUENCE [LARGE SCALE GENOMIC DNA]</scope>
    <source>
        <strain evidence="8">CCAP 1459/11A</strain>
    </source>
</reference>
<name>A0A4P5ZNZ2_PLAAG</name>
<feature type="transmembrane region" description="Helical" evidence="5">
    <location>
        <begin position="50"/>
        <end position="76"/>
    </location>
</feature>
<dbReference type="PANTHER" id="PTHR22939:SF129">
    <property type="entry name" value="SERINE PROTEASE HTRA2, MITOCHONDRIAL"/>
    <property type="match status" value="1"/>
</dbReference>
<dbReference type="InterPro" id="IPR001478">
    <property type="entry name" value="PDZ"/>
</dbReference>
<dbReference type="InterPro" id="IPR036034">
    <property type="entry name" value="PDZ_sf"/>
</dbReference>
<keyword evidence="3" id="KW-0378">Hydrolase</keyword>
<evidence type="ECO:0000256" key="3">
    <source>
        <dbReference type="ARBA" id="ARBA00022801"/>
    </source>
</evidence>
<dbReference type="SUPFAM" id="SSF50156">
    <property type="entry name" value="PDZ domain-like"/>
    <property type="match status" value="1"/>
</dbReference>
<keyword evidence="2" id="KW-0645">Protease</keyword>
<protein>
    <submittedName>
        <fullName evidence="7">Serine proteinase</fullName>
    </submittedName>
</protein>
<sequence>MTIFPLLFLLIFMLKLRIVALSINESESQPNRENEIIEDESMKKIQPKTVAINSIISYLLVAVLSVGLTLISLQIFPHFLITPAQAEPIPTEIQPPTVTAIPNPNSFGNFVSVAVNRVGPAVVRIDTERTVSANISDPFFDDPFFRRFFGEGMPQTPQEYQQRGQGSGFIVDSSGIILTNSHVIKGVDKVTVTLKDGRQFQGEVRGSDDPSDLAVIKINGNNLPVAPLGNSSEVQVGDWAIAVGNPLGLDNTVTLGIVSTLNRPSSQVGIPDKRLDFIQTDAAINPGNSGGPLLNAQGEVIGINTAIRADGQGIGFAIPIDAAKTVEAALVRGEKIAHPYIGIRMATLTADTAKQLNNDPNSLLLIPEFNGVLVVQIIPKSPAGNAGLRRGDVITEIDGQAISSADQLQRLVEKSKIGQPLKITLHRGQKTEQISVRPSQLDEAALR</sequence>
<evidence type="ECO:0000313" key="8">
    <source>
        <dbReference type="Proteomes" id="UP000299794"/>
    </source>
</evidence>
<accession>A0A4P5ZNZ2</accession>
<proteinExistence type="inferred from homology"/>
<dbReference type="NCBIfam" id="NF041521">
    <property type="entry name" value="HhoA_HhoB_HtrA"/>
    <property type="match status" value="1"/>
</dbReference>
<dbReference type="GO" id="GO:0004252">
    <property type="term" value="F:serine-type endopeptidase activity"/>
    <property type="evidence" value="ECO:0007669"/>
    <property type="project" value="InterPro"/>
</dbReference>
<comment type="caution">
    <text evidence="7">The sequence shown here is derived from an EMBL/GenBank/DDBJ whole genome shotgun (WGS) entry which is preliminary data.</text>
</comment>
<gene>
    <name evidence="7" type="ORF">PA905_32130</name>
</gene>
<dbReference type="PRINTS" id="PR00834">
    <property type="entry name" value="PROTEASES2C"/>
</dbReference>
<evidence type="ECO:0000256" key="2">
    <source>
        <dbReference type="ARBA" id="ARBA00022670"/>
    </source>
</evidence>
<dbReference type="AlphaFoldDB" id="A0A4P5ZNZ2"/>
<evidence type="ECO:0000259" key="6">
    <source>
        <dbReference type="PROSITE" id="PS50106"/>
    </source>
</evidence>
<dbReference type="SMART" id="SM00228">
    <property type="entry name" value="PDZ"/>
    <property type="match status" value="1"/>
</dbReference>